<dbReference type="AlphaFoldDB" id="A0A2T2XJZ4"/>
<evidence type="ECO:0000313" key="3">
    <source>
        <dbReference type="Proteomes" id="UP000242972"/>
    </source>
</evidence>
<comment type="caution">
    <text evidence="2">The sequence shown here is derived from an EMBL/GenBank/DDBJ whole genome shotgun (WGS) entry which is preliminary data.</text>
</comment>
<sequence length="257" mass="28477">MKAPNGLVYYRQGKGDETILMHPSLGLGRFLFHRISPFLTPMYSIVTWDPRGIGDRRELEPSLSGWIDDVLTLVELTSGPVHLLGVSLGTWVMGRVAVLAAERVATLTLIGSTLGFIDGEQAVQERRWQLEGESMEEFGKRYAETTLMPGTQQEIKENLALELAMVDKESYLKAMAAIYTVNNQEVFSQIGCPSLVLVGQRDERTPPHMADAVADAIHTPFVRIVPRAGHLAVLDQPGRVADYVAAFCKARRLPPDY</sequence>
<dbReference type="Pfam" id="PF12697">
    <property type="entry name" value="Abhydrolase_6"/>
    <property type="match status" value="1"/>
</dbReference>
<dbReference type="PANTHER" id="PTHR43798">
    <property type="entry name" value="MONOACYLGLYCEROL LIPASE"/>
    <property type="match status" value="1"/>
</dbReference>
<dbReference type="Proteomes" id="UP000242972">
    <property type="component" value="Unassembled WGS sequence"/>
</dbReference>
<feature type="domain" description="AB hydrolase-1" evidence="1">
    <location>
        <begin position="27"/>
        <end position="242"/>
    </location>
</feature>
<accession>A0A2T2XJZ4</accession>
<dbReference type="InterPro" id="IPR050266">
    <property type="entry name" value="AB_hydrolase_sf"/>
</dbReference>
<dbReference type="GO" id="GO:0046464">
    <property type="term" value="P:acylglycerol catabolic process"/>
    <property type="evidence" value="ECO:0007669"/>
    <property type="project" value="TreeGrafter"/>
</dbReference>
<name>A0A2T2XJZ4_9FIRM</name>
<dbReference type="InterPro" id="IPR000073">
    <property type="entry name" value="AB_hydrolase_1"/>
</dbReference>
<dbReference type="PANTHER" id="PTHR43798:SF5">
    <property type="entry name" value="MONOACYLGLYCEROL LIPASE ABHD6"/>
    <property type="match status" value="1"/>
</dbReference>
<dbReference type="SUPFAM" id="SSF53474">
    <property type="entry name" value="alpha/beta-Hydrolases"/>
    <property type="match status" value="1"/>
</dbReference>
<gene>
    <name evidence="2" type="ORF">C7B46_03605</name>
</gene>
<dbReference type="EMBL" id="PXYW01000006">
    <property type="protein sequence ID" value="PSR34807.1"/>
    <property type="molecule type" value="Genomic_DNA"/>
</dbReference>
<protein>
    <submittedName>
        <fullName evidence="2">Alpha/beta hydrolase</fullName>
    </submittedName>
</protein>
<reference evidence="2 3" key="1">
    <citation type="journal article" date="2014" name="BMC Genomics">
        <title>Comparison of environmental and isolate Sulfobacillus genomes reveals diverse carbon, sulfur, nitrogen, and hydrogen metabolisms.</title>
        <authorList>
            <person name="Justice N.B."/>
            <person name="Norman A."/>
            <person name="Brown C.T."/>
            <person name="Singh A."/>
            <person name="Thomas B.C."/>
            <person name="Banfield J.F."/>
        </authorList>
    </citation>
    <scope>NUCLEOTIDE SEQUENCE [LARGE SCALE GENOMIC DNA]</scope>
    <source>
        <strain evidence="2">AMDSBA4</strain>
    </source>
</reference>
<dbReference type="InterPro" id="IPR029058">
    <property type="entry name" value="AB_hydrolase_fold"/>
</dbReference>
<keyword evidence="2" id="KW-0378">Hydrolase</keyword>
<organism evidence="2 3">
    <name type="scientific">Sulfobacillus benefaciens</name>
    <dbReference type="NCBI Taxonomy" id="453960"/>
    <lineage>
        <taxon>Bacteria</taxon>
        <taxon>Bacillati</taxon>
        <taxon>Bacillota</taxon>
        <taxon>Clostridia</taxon>
        <taxon>Eubacteriales</taxon>
        <taxon>Clostridiales Family XVII. Incertae Sedis</taxon>
        <taxon>Sulfobacillus</taxon>
    </lineage>
</organism>
<dbReference type="GO" id="GO:0016020">
    <property type="term" value="C:membrane"/>
    <property type="evidence" value="ECO:0007669"/>
    <property type="project" value="TreeGrafter"/>
</dbReference>
<proteinExistence type="predicted"/>
<evidence type="ECO:0000259" key="1">
    <source>
        <dbReference type="Pfam" id="PF12697"/>
    </source>
</evidence>
<dbReference type="GO" id="GO:0047372">
    <property type="term" value="F:monoacylglycerol lipase activity"/>
    <property type="evidence" value="ECO:0007669"/>
    <property type="project" value="TreeGrafter"/>
</dbReference>
<dbReference type="Gene3D" id="3.40.50.1820">
    <property type="entry name" value="alpha/beta hydrolase"/>
    <property type="match status" value="1"/>
</dbReference>
<evidence type="ECO:0000313" key="2">
    <source>
        <dbReference type="EMBL" id="PSR34807.1"/>
    </source>
</evidence>